<organism evidence="2">
    <name type="scientific">marine sediment metagenome</name>
    <dbReference type="NCBI Taxonomy" id="412755"/>
    <lineage>
        <taxon>unclassified sequences</taxon>
        <taxon>metagenomes</taxon>
        <taxon>ecological metagenomes</taxon>
    </lineage>
</organism>
<keyword evidence="1" id="KW-1133">Transmembrane helix</keyword>
<feature type="transmembrane region" description="Helical" evidence="1">
    <location>
        <begin position="58"/>
        <end position="77"/>
    </location>
</feature>
<sequence length="134" mass="14621">SGIQFYYSLQLFGKATPANVKFFSNVITLILFLIFLIPSIRERVSFSKNGGIADKDTAGGLAAIMTGIILLTTPIWAGPSHMYQGENWVNLLQTPLYISGIILTGGGIALLMRVAIDIIRQEYAMADIKLPKDS</sequence>
<keyword evidence="1" id="KW-0472">Membrane</keyword>
<accession>X1A3B4</accession>
<feature type="transmembrane region" description="Helical" evidence="1">
    <location>
        <begin position="20"/>
        <end position="37"/>
    </location>
</feature>
<feature type="transmembrane region" description="Helical" evidence="1">
    <location>
        <begin position="97"/>
        <end position="116"/>
    </location>
</feature>
<protein>
    <submittedName>
        <fullName evidence="2">Uncharacterized protein</fullName>
    </submittedName>
</protein>
<proteinExistence type="predicted"/>
<evidence type="ECO:0000256" key="1">
    <source>
        <dbReference type="SAM" id="Phobius"/>
    </source>
</evidence>
<reference evidence="2" key="1">
    <citation type="journal article" date="2014" name="Front. Microbiol.">
        <title>High frequency of phylogenetically diverse reductive dehalogenase-homologous genes in deep subseafloor sedimentary metagenomes.</title>
        <authorList>
            <person name="Kawai M."/>
            <person name="Futagami T."/>
            <person name="Toyoda A."/>
            <person name="Takaki Y."/>
            <person name="Nishi S."/>
            <person name="Hori S."/>
            <person name="Arai W."/>
            <person name="Tsubouchi T."/>
            <person name="Morono Y."/>
            <person name="Uchiyama I."/>
            <person name="Ito T."/>
            <person name="Fujiyama A."/>
            <person name="Inagaki F."/>
            <person name="Takami H."/>
        </authorList>
    </citation>
    <scope>NUCLEOTIDE SEQUENCE</scope>
    <source>
        <strain evidence="2">Expedition CK06-06</strain>
    </source>
</reference>
<dbReference type="EMBL" id="BART01008014">
    <property type="protein sequence ID" value="GAG67278.1"/>
    <property type="molecule type" value="Genomic_DNA"/>
</dbReference>
<keyword evidence="1" id="KW-0812">Transmembrane</keyword>
<dbReference type="AlphaFoldDB" id="X1A3B4"/>
<gene>
    <name evidence="2" type="ORF">S01H4_18106</name>
</gene>
<comment type="caution">
    <text evidence="2">The sequence shown here is derived from an EMBL/GenBank/DDBJ whole genome shotgun (WGS) entry which is preliminary data.</text>
</comment>
<evidence type="ECO:0000313" key="2">
    <source>
        <dbReference type="EMBL" id="GAG67278.1"/>
    </source>
</evidence>
<name>X1A3B4_9ZZZZ</name>
<feature type="non-terminal residue" evidence="2">
    <location>
        <position position="1"/>
    </location>
</feature>